<protein>
    <submittedName>
        <fullName evidence="2">M48 family metallopeptidase</fullName>
    </submittedName>
</protein>
<sequence>MKHPFDYEIIYSDRKTTAIQITPAGKVCVRAPRRCPRSLIDTFLFEKESWILKHLSQIQKHAADTASHPPLSQEERARYIQTARDIFTVKTAYYANLMQVTYHRISIREQKTRWGSCSSAGNLNFNWRLIFAPEEVLDYVVVHELAHRIEMNHSKAFYQIVAQVLPDYQASRKWLRDKGASLWDAV</sequence>
<dbReference type="InterPro" id="IPR053136">
    <property type="entry name" value="UTP_pyrophosphatase-like"/>
</dbReference>
<dbReference type="PANTHER" id="PTHR30399">
    <property type="entry name" value="UNCHARACTERIZED PROTEIN YGJP"/>
    <property type="match status" value="1"/>
</dbReference>
<feature type="domain" description="YgjP-like metallopeptidase" evidence="1">
    <location>
        <begin position="15"/>
        <end position="75"/>
    </location>
</feature>
<dbReference type="Proteomes" id="UP001652394">
    <property type="component" value="Unassembled WGS sequence"/>
</dbReference>
<dbReference type="CDD" id="cd07344">
    <property type="entry name" value="M48_yhfN_like"/>
    <property type="match status" value="1"/>
</dbReference>
<evidence type="ECO:0000313" key="2">
    <source>
        <dbReference type="EMBL" id="MCU6746182.1"/>
    </source>
</evidence>
<dbReference type="RefSeq" id="WP_059067593.1">
    <property type="nucleotide sequence ID" value="NZ_JAOQJX010000001.1"/>
</dbReference>
<gene>
    <name evidence="2" type="ORF">OCV51_00655</name>
</gene>
<keyword evidence="3" id="KW-1185">Reference proteome</keyword>
<comment type="caution">
    <text evidence="2">The sequence shown here is derived from an EMBL/GenBank/DDBJ whole genome shotgun (WGS) entry which is preliminary data.</text>
</comment>
<dbReference type="Gene3D" id="3.30.2010.10">
    <property type="entry name" value="Metalloproteases ('zincins'), catalytic domain"/>
    <property type="match status" value="1"/>
</dbReference>
<organism evidence="2 3">
    <name type="scientific">Faecalicatena acetigenes</name>
    <dbReference type="NCBI Taxonomy" id="2981790"/>
    <lineage>
        <taxon>Bacteria</taxon>
        <taxon>Bacillati</taxon>
        <taxon>Bacillota</taxon>
        <taxon>Clostridia</taxon>
        <taxon>Lachnospirales</taxon>
        <taxon>Lachnospiraceae</taxon>
        <taxon>Faecalicatena</taxon>
    </lineage>
</organism>
<evidence type="ECO:0000313" key="3">
    <source>
        <dbReference type="Proteomes" id="UP001652394"/>
    </source>
</evidence>
<feature type="domain" description="YgjP-like metallopeptidase" evidence="1">
    <location>
        <begin position="79"/>
        <end position="177"/>
    </location>
</feature>
<dbReference type="EMBL" id="JAOQJX010000001">
    <property type="protein sequence ID" value="MCU6746182.1"/>
    <property type="molecule type" value="Genomic_DNA"/>
</dbReference>
<dbReference type="InterPro" id="IPR002725">
    <property type="entry name" value="YgjP-like_metallopeptidase"/>
</dbReference>
<name>A0ABT2T7I0_9FIRM</name>
<proteinExistence type="predicted"/>
<reference evidence="2 3" key="1">
    <citation type="journal article" date="2021" name="ISME Commun">
        <title>Automated analysis of genomic sequences facilitates high-throughput and comprehensive description of bacteria.</title>
        <authorList>
            <person name="Hitch T.C.A."/>
        </authorList>
    </citation>
    <scope>NUCLEOTIDE SEQUENCE [LARGE SCALE GENOMIC DNA]</scope>
    <source>
        <strain evidence="2 3">H2_18</strain>
    </source>
</reference>
<dbReference type="PANTHER" id="PTHR30399:SF1">
    <property type="entry name" value="UTP PYROPHOSPHATASE"/>
    <property type="match status" value="1"/>
</dbReference>
<dbReference type="Pfam" id="PF01863">
    <property type="entry name" value="YgjP-like"/>
    <property type="match status" value="2"/>
</dbReference>
<accession>A0ABT2T7I0</accession>
<evidence type="ECO:0000259" key="1">
    <source>
        <dbReference type="Pfam" id="PF01863"/>
    </source>
</evidence>